<feature type="non-terminal residue" evidence="8">
    <location>
        <position position="323"/>
    </location>
</feature>
<evidence type="ECO:0000256" key="3">
    <source>
        <dbReference type="ARBA" id="ARBA00022692"/>
    </source>
</evidence>
<comment type="subcellular location">
    <subcellularLocation>
        <location evidence="1">Membrane</location>
        <topology evidence="1">Multi-pass membrane protein</topology>
    </subcellularLocation>
</comment>
<sequence>LFGVSMIFPLLSTHVRDLGASSTLVGAIGSIYGGIQLISSPLVGRWSDVSGRRFCLLWCLLLTASGYVTLAIASTLTFVMLARILNGLFKHSQSLTKSLLADITSKEEQSAVLGTFNAASSFGFIVGPLIGGHVAETSNGFQKVGLISAFVFIANSVLIYMCVEDHKKTNSEDDKLRPTLQNSRKKVSSAENSFSPRIFLETFHSVNWTKRGERKEIGTLLGFSQSVMSIARMLGPFISGIVLDINKSGPAFIGGVVTLIAVFIMIVRPQGICLKQAFEDFIKSLLSFHSFRKHYLNFMLIKYVEDPIPATTITRFAKFEGSD</sequence>
<dbReference type="PANTHER" id="PTHR23504">
    <property type="entry name" value="MAJOR FACILITATOR SUPERFAMILY DOMAIN-CONTAINING PROTEIN 10"/>
    <property type="match status" value="1"/>
</dbReference>
<evidence type="ECO:0000256" key="2">
    <source>
        <dbReference type="ARBA" id="ARBA00022448"/>
    </source>
</evidence>
<comment type="caution">
    <text evidence="8">The sequence shown here is derived from an EMBL/GenBank/DDBJ whole genome shotgun (WGS) entry which is preliminary data.</text>
</comment>
<evidence type="ECO:0000313" key="8">
    <source>
        <dbReference type="EMBL" id="OPL33213.1"/>
    </source>
</evidence>
<gene>
    <name evidence="8" type="ORF">AM593_04324</name>
</gene>
<dbReference type="GO" id="GO:0022857">
    <property type="term" value="F:transmembrane transporter activity"/>
    <property type="evidence" value="ECO:0007669"/>
    <property type="project" value="InterPro"/>
</dbReference>
<keyword evidence="4 6" id="KW-1133">Transmembrane helix</keyword>
<dbReference type="EMBL" id="KV584172">
    <property type="protein sequence ID" value="OPL33213.1"/>
    <property type="molecule type" value="Genomic_DNA"/>
</dbReference>
<reference evidence="8 9" key="1">
    <citation type="journal article" date="2016" name="PLoS ONE">
        <title>A First Insight into the Genome of the Filter-Feeder Mussel Mytilus galloprovincialis.</title>
        <authorList>
            <person name="Murgarella M."/>
            <person name="Puiu D."/>
            <person name="Novoa B."/>
            <person name="Figueras A."/>
            <person name="Posada D."/>
            <person name="Canchaya C."/>
        </authorList>
    </citation>
    <scope>NUCLEOTIDE SEQUENCE [LARGE SCALE GENOMIC DNA]</scope>
    <source>
        <tissue evidence="8">Muscle</tissue>
    </source>
</reference>
<evidence type="ECO:0000256" key="4">
    <source>
        <dbReference type="ARBA" id="ARBA00022989"/>
    </source>
</evidence>
<dbReference type="InterPro" id="IPR001958">
    <property type="entry name" value="Tet-R_TetA/multi-R_MdtG-like"/>
</dbReference>
<dbReference type="GO" id="GO:0016020">
    <property type="term" value="C:membrane"/>
    <property type="evidence" value="ECO:0007669"/>
    <property type="project" value="UniProtKB-SubCell"/>
</dbReference>
<feature type="transmembrane region" description="Helical" evidence="6">
    <location>
        <begin position="20"/>
        <end position="43"/>
    </location>
</feature>
<dbReference type="Pfam" id="PF07690">
    <property type="entry name" value="MFS_1"/>
    <property type="match status" value="1"/>
</dbReference>
<name>A0A3L5TTF1_MYTGA</name>
<feature type="non-terminal residue" evidence="8">
    <location>
        <position position="1"/>
    </location>
</feature>
<feature type="transmembrane region" description="Helical" evidence="6">
    <location>
        <begin position="144"/>
        <end position="163"/>
    </location>
</feature>
<evidence type="ECO:0000313" key="9">
    <source>
        <dbReference type="Proteomes" id="UP000266721"/>
    </source>
</evidence>
<evidence type="ECO:0000256" key="1">
    <source>
        <dbReference type="ARBA" id="ARBA00004141"/>
    </source>
</evidence>
<protein>
    <recommendedName>
        <fullName evidence="7">Major facilitator superfamily (MFS) profile domain-containing protein</fullName>
    </recommendedName>
</protein>
<dbReference type="InterPro" id="IPR036259">
    <property type="entry name" value="MFS_trans_sf"/>
</dbReference>
<evidence type="ECO:0000259" key="7">
    <source>
        <dbReference type="PROSITE" id="PS50850"/>
    </source>
</evidence>
<accession>A0A3L5TTF1</accession>
<keyword evidence="9" id="KW-1185">Reference proteome</keyword>
<dbReference type="Gene3D" id="1.20.1250.20">
    <property type="entry name" value="MFS general substrate transporter like domains"/>
    <property type="match status" value="2"/>
</dbReference>
<proteinExistence type="predicted"/>
<dbReference type="SUPFAM" id="SSF103473">
    <property type="entry name" value="MFS general substrate transporter"/>
    <property type="match status" value="2"/>
</dbReference>
<dbReference type="PRINTS" id="PR01035">
    <property type="entry name" value="TCRTETA"/>
</dbReference>
<dbReference type="InterPro" id="IPR020846">
    <property type="entry name" value="MFS_dom"/>
</dbReference>
<keyword evidence="5 6" id="KW-0472">Membrane</keyword>
<evidence type="ECO:0000256" key="6">
    <source>
        <dbReference type="SAM" id="Phobius"/>
    </source>
</evidence>
<dbReference type="PANTHER" id="PTHR23504:SF14">
    <property type="entry name" value="MAJOR FACILITATOR SUPERFAMILY DOMAIN-CONTAINING PROTEIN 9"/>
    <property type="match status" value="1"/>
</dbReference>
<organism evidence="8 9">
    <name type="scientific">Mytilus galloprovincialis</name>
    <name type="common">Mediterranean mussel</name>
    <dbReference type="NCBI Taxonomy" id="29158"/>
    <lineage>
        <taxon>Eukaryota</taxon>
        <taxon>Metazoa</taxon>
        <taxon>Spiralia</taxon>
        <taxon>Lophotrochozoa</taxon>
        <taxon>Mollusca</taxon>
        <taxon>Bivalvia</taxon>
        <taxon>Autobranchia</taxon>
        <taxon>Pteriomorphia</taxon>
        <taxon>Mytilida</taxon>
        <taxon>Mytiloidea</taxon>
        <taxon>Mytilidae</taxon>
        <taxon>Mytilinae</taxon>
        <taxon>Mytilus</taxon>
    </lineage>
</organism>
<dbReference type="PROSITE" id="PS50850">
    <property type="entry name" value="MFS"/>
    <property type="match status" value="1"/>
</dbReference>
<dbReference type="Proteomes" id="UP000266721">
    <property type="component" value="Unassembled WGS sequence"/>
</dbReference>
<evidence type="ECO:0000256" key="5">
    <source>
        <dbReference type="ARBA" id="ARBA00023136"/>
    </source>
</evidence>
<dbReference type="InterPro" id="IPR011701">
    <property type="entry name" value="MFS"/>
</dbReference>
<keyword evidence="2" id="KW-0813">Transport</keyword>
<feature type="transmembrane region" description="Helical" evidence="6">
    <location>
        <begin position="55"/>
        <end position="85"/>
    </location>
</feature>
<keyword evidence="3 6" id="KW-0812">Transmembrane</keyword>
<dbReference type="AlphaFoldDB" id="A0A3L5TTF1"/>
<feature type="transmembrane region" description="Helical" evidence="6">
    <location>
        <begin position="249"/>
        <end position="267"/>
    </location>
</feature>
<feature type="domain" description="Major facilitator superfamily (MFS) profile" evidence="7">
    <location>
        <begin position="1"/>
        <end position="323"/>
    </location>
</feature>